<dbReference type="InterPro" id="IPR056002">
    <property type="entry name" value="DUF7580"/>
</dbReference>
<comment type="caution">
    <text evidence="2">The sequence shown here is derived from an EMBL/GenBank/DDBJ whole genome shotgun (WGS) entry which is preliminary data.</text>
</comment>
<dbReference type="PANTHER" id="PTHR35186:SF4">
    <property type="entry name" value="PRION-INHIBITION AND PROPAGATION HELO DOMAIN-CONTAINING PROTEIN"/>
    <property type="match status" value="1"/>
</dbReference>
<gene>
    <name evidence="2" type="ORF">AK830_g1618</name>
</gene>
<protein>
    <recommendedName>
        <fullName evidence="1">DUF7580 domain-containing protein</fullName>
    </recommendedName>
</protein>
<accession>A0A0P7BU68</accession>
<dbReference type="AlphaFoldDB" id="A0A0P7BU68"/>
<organism evidence="2 3">
    <name type="scientific">Neonectria ditissima</name>
    <dbReference type="NCBI Taxonomy" id="78410"/>
    <lineage>
        <taxon>Eukaryota</taxon>
        <taxon>Fungi</taxon>
        <taxon>Dikarya</taxon>
        <taxon>Ascomycota</taxon>
        <taxon>Pezizomycotina</taxon>
        <taxon>Sordariomycetes</taxon>
        <taxon>Hypocreomycetidae</taxon>
        <taxon>Hypocreales</taxon>
        <taxon>Nectriaceae</taxon>
        <taxon>Neonectria</taxon>
    </lineage>
</organism>
<evidence type="ECO:0000313" key="3">
    <source>
        <dbReference type="Proteomes" id="UP000050424"/>
    </source>
</evidence>
<dbReference type="Pfam" id="PF24476">
    <property type="entry name" value="DUF7580"/>
    <property type="match status" value="1"/>
</dbReference>
<reference evidence="2 3" key="1">
    <citation type="submission" date="2015-09" db="EMBL/GenBank/DDBJ databases">
        <title>Draft genome of a European isolate of the apple canker pathogen Neonectria ditissima.</title>
        <authorList>
            <person name="Gomez-Cortecero A."/>
            <person name="Harrison R.J."/>
            <person name="Armitage A.D."/>
        </authorList>
    </citation>
    <scope>NUCLEOTIDE SEQUENCE [LARGE SCALE GENOMIC DNA]</scope>
    <source>
        <strain evidence="2 3">R09/05</strain>
    </source>
</reference>
<dbReference type="PANTHER" id="PTHR35186">
    <property type="entry name" value="ANK_REP_REGION DOMAIN-CONTAINING PROTEIN"/>
    <property type="match status" value="1"/>
</dbReference>
<sequence length="385" mass="44366">MLYQHWDEAKRPHDEAELEFIHQWLRPGFPKSRDTRWMGPWKVYTSSEINEPPYAVCKVAKSIYDALVNFKGCSCPDQHDFKAKLELGTYRSPAKKSVVKSIRRRVRRSRGDDDASGGLELDMFIFMERDCIVEQYAKVERLCRPITKTKTGTLQRIVLRLKSGELFEIGFEKSNFQIDHNAKPISLSQFFEDRQDFFTEKTKRILSLIIGHTFLHLHGTSWLQPGWGPSNVKFFQTTSCKTPLRPFIEAQLPKAGPKITALGFQSLGDDAEDDDDLSDESDSGVAVQKWWPLLCGRITLMDVDQVFEGEEEDEEGWRSQIPEDSPLLGAIDNCLDAELWEDDEGQPPNSATLRSQMYQKVVRLLELDLTNGYRNSIRLFNLEHR</sequence>
<name>A0A0P7BU68_9HYPO</name>
<dbReference type="STRING" id="78410.A0A0P7BU68"/>
<dbReference type="EMBL" id="LKCW01000013">
    <property type="protein sequence ID" value="KPM44921.1"/>
    <property type="molecule type" value="Genomic_DNA"/>
</dbReference>
<proteinExistence type="predicted"/>
<evidence type="ECO:0000259" key="1">
    <source>
        <dbReference type="Pfam" id="PF24476"/>
    </source>
</evidence>
<evidence type="ECO:0000313" key="2">
    <source>
        <dbReference type="EMBL" id="KPM44921.1"/>
    </source>
</evidence>
<dbReference type="Proteomes" id="UP000050424">
    <property type="component" value="Unassembled WGS sequence"/>
</dbReference>
<dbReference type="OrthoDB" id="206201at2759"/>
<feature type="domain" description="DUF7580" evidence="1">
    <location>
        <begin position="135"/>
        <end position="242"/>
    </location>
</feature>
<keyword evidence="3" id="KW-1185">Reference proteome</keyword>